<dbReference type="Gene3D" id="1.20.1080.10">
    <property type="entry name" value="Glycerol uptake facilitator protein"/>
    <property type="match status" value="1"/>
</dbReference>
<evidence type="ECO:0000313" key="7">
    <source>
        <dbReference type="Proteomes" id="UP001195769"/>
    </source>
</evidence>
<keyword evidence="3" id="KW-1133">Transmembrane helix</keyword>
<dbReference type="AlphaFoldDB" id="A0AAD4DZD4"/>
<dbReference type="InterPro" id="IPR023271">
    <property type="entry name" value="Aquaporin-like"/>
</dbReference>
<accession>A0AAD4DZD4</accession>
<dbReference type="Proteomes" id="UP001195769">
    <property type="component" value="Unassembled WGS sequence"/>
</dbReference>
<keyword evidence="4" id="KW-0472">Membrane</keyword>
<protein>
    <submittedName>
        <fullName evidence="6">Uncharacterized protein</fullName>
    </submittedName>
</protein>
<evidence type="ECO:0000256" key="1">
    <source>
        <dbReference type="ARBA" id="ARBA00004141"/>
    </source>
</evidence>
<reference evidence="6" key="1">
    <citation type="journal article" date="2020" name="New Phytol.">
        <title>Comparative genomics reveals dynamic genome evolution in host specialist ectomycorrhizal fungi.</title>
        <authorList>
            <person name="Lofgren L.A."/>
            <person name="Nguyen N.H."/>
            <person name="Vilgalys R."/>
            <person name="Ruytinx J."/>
            <person name="Liao H.L."/>
            <person name="Branco S."/>
            <person name="Kuo A."/>
            <person name="LaButti K."/>
            <person name="Lipzen A."/>
            <person name="Andreopoulos W."/>
            <person name="Pangilinan J."/>
            <person name="Riley R."/>
            <person name="Hundley H."/>
            <person name="Na H."/>
            <person name="Barry K."/>
            <person name="Grigoriev I.V."/>
            <person name="Stajich J.E."/>
            <person name="Kennedy P.G."/>
        </authorList>
    </citation>
    <scope>NUCLEOTIDE SEQUENCE</scope>
    <source>
        <strain evidence="6">FC203</strain>
    </source>
</reference>
<dbReference type="EMBL" id="JABBWK010000051">
    <property type="protein sequence ID" value="KAG1896905.1"/>
    <property type="molecule type" value="Genomic_DNA"/>
</dbReference>
<name>A0AAD4DZD4_9AGAM</name>
<evidence type="ECO:0000256" key="5">
    <source>
        <dbReference type="SAM" id="MobiDB-lite"/>
    </source>
</evidence>
<keyword evidence="7" id="KW-1185">Reference proteome</keyword>
<comment type="subcellular location">
    <subcellularLocation>
        <location evidence="1">Membrane</location>
        <topology evidence="1">Multi-pass membrane protein</topology>
    </subcellularLocation>
</comment>
<keyword evidence="2" id="KW-0812">Transmembrane</keyword>
<dbReference type="RefSeq" id="XP_041222481.1">
    <property type="nucleotide sequence ID" value="XM_041372311.1"/>
</dbReference>
<gene>
    <name evidence="6" type="ORF">F5891DRAFT_569169</name>
</gene>
<evidence type="ECO:0000256" key="4">
    <source>
        <dbReference type="ARBA" id="ARBA00023136"/>
    </source>
</evidence>
<dbReference type="GO" id="GO:0016020">
    <property type="term" value="C:membrane"/>
    <property type="evidence" value="ECO:0007669"/>
    <property type="project" value="UniProtKB-SubCell"/>
</dbReference>
<dbReference type="SUPFAM" id="SSF81338">
    <property type="entry name" value="Aquaporin-like"/>
    <property type="match status" value="1"/>
</dbReference>
<sequence>MACSFAPVIVTGFHYHWVYRVAPFLGSLLGTAFDNILKWSESSMQEKDSPYLLAKSLSDTENPLPNRDAAGRSAGSVGIRKL</sequence>
<proteinExistence type="predicted"/>
<feature type="region of interest" description="Disordered" evidence="5">
    <location>
        <begin position="57"/>
        <end position="82"/>
    </location>
</feature>
<evidence type="ECO:0000256" key="2">
    <source>
        <dbReference type="ARBA" id="ARBA00022692"/>
    </source>
</evidence>
<dbReference type="GeneID" id="64666609"/>
<evidence type="ECO:0000313" key="6">
    <source>
        <dbReference type="EMBL" id="KAG1896905.1"/>
    </source>
</evidence>
<organism evidence="6 7">
    <name type="scientific">Suillus fuscotomentosus</name>
    <dbReference type="NCBI Taxonomy" id="1912939"/>
    <lineage>
        <taxon>Eukaryota</taxon>
        <taxon>Fungi</taxon>
        <taxon>Dikarya</taxon>
        <taxon>Basidiomycota</taxon>
        <taxon>Agaricomycotina</taxon>
        <taxon>Agaricomycetes</taxon>
        <taxon>Agaricomycetidae</taxon>
        <taxon>Boletales</taxon>
        <taxon>Suillineae</taxon>
        <taxon>Suillaceae</taxon>
        <taxon>Suillus</taxon>
    </lineage>
</organism>
<evidence type="ECO:0000256" key="3">
    <source>
        <dbReference type="ARBA" id="ARBA00022989"/>
    </source>
</evidence>
<comment type="caution">
    <text evidence="6">The sequence shown here is derived from an EMBL/GenBank/DDBJ whole genome shotgun (WGS) entry which is preliminary data.</text>
</comment>